<protein>
    <submittedName>
        <fullName evidence="2">Uncharacterized protein</fullName>
    </submittedName>
</protein>
<dbReference type="AlphaFoldDB" id="A0A0A6PCA1"/>
<feature type="coiled-coil region" evidence="1">
    <location>
        <begin position="67"/>
        <end position="94"/>
    </location>
</feature>
<proteinExistence type="predicted"/>
<name>A0A0A6PCA1_9GAMM</name>
<comment type="caution">
    <text evidence="2">The sequence shown here is derived from an EMBL/GenBank/DDBJ whole genome shotgun (WGS) entry which is preliminary data.</text>
</comment>
<organism evidence="2 3">
    <name type="scientific">Candidatus Thiomargarita nelsonii</name>
    <dbReference type="NCBI Taxonomy" id="1003181"/>
    <lineage>
        <taxon>Bacteria</taxon>
        <taxon>Pseudomonadati</taxon>
        <taxon>Pseudomonadota</taxon>
        <taxon>Gammaproteobacteria</taxon>
        <taxon>Thiotrichales</taxon>
        <taxon>Thiotrichaceae</taxon>
        <taxon>Thiomargarita</taxon>
    </lineage>
</organism>
<gene>
    <name evidence="2" type="ORF">PN36_12450</name>
</gene>
<evidence type="ECO:0000313" key="3">
    <source>
        <dbReference type="Proteomes" id="UP000030428"/>
    </source>
</evidence>
<evidence type="ECO:0000313" key="2">
    <source>
        <dbReference type="EMBL" id="KHD08338.1"/>
    </source>
</evidence>
<keyword evidence="3" id="KW-1185">Reference proteome</keyword>
<accession>A0A0A6PCA1</accession>
<sequence>MAAKYDKATPPVVSTELYFDSIEASMMGAANSKLRFFVVTNDEGIPEEKQIVTLPTLSLIQFCLSTLVQIKAMRTELENALEDEKNNIFQALELTDKIPFKEEEMALPEIKKIGRFIGKLSKPKKLSIIDCDD</sequence>
<keyword evidence="1" id="KW-0175">Coiled coil</keyword>
<dbReference type="Proteomes" id="UP000030428">
    <property type="component" value="Unassembled WGS sequence"/>
</dbReference>
<reference evidence="2 3" key="1">
    <citation type="journal article" date="2016" name="Front. Microbiol.">
        <title>Single-Cell (Meta-)Genomics of a Dimorphic Candidatus Thiomargarita nelsonii Reveals Genomic Plasticity.</title>
        <authorList>
            <person name="Flood B.E."/>
            <person name="Fliss P."/>
            <person name="Jones D.S."/>
            <person name="Dick G.J."/>
            <person name="Jain S."/>
            <person name="Kaster A.K."/>
            <person name="Winkel M."/>
            <person name="Mussmann M."/>
            <person name="Bailey J."/>
        </authorList>
    </citation>
    <scope>NUCLEOTIDE SEQUENCE [LARGE SCALE GENOMIC DNA]</scope>
    <source>
        <strain evidence="2">Hydrate Ridge</strain>
    </source>
</reference>
<evidence type="ECO:0000256" key="1">
    <source>
        <dbReference type="SAM" id="Coils"/>
    </source>
</evidence>
<dbReference type="EMBL" id="JSZA02000039">
    <property type="protein sequence ID" value="KHD08338.1"/>
    <property type="molecule type" value="Genomic_DNA"/>
</dbReference>